<dbReference type="Pfam" id="PF01300">
    <property type="entry name" value="Sua5_yciO_yrdC"/>
    <property type="match status" value="1"/>
</dbReference>
<keyword evidence="9 13" id="KW-0547">Nucleotide-binding</keyword>
<evidence type="ECO:0000256" key="1">
    <source>
        <dbReference type="ARBA" id="ARBA00004496"/>
    </source>
</evidence>
<feature type="binding site" evidence="14">
    <location>
        <position position="143"/>
    </location>
    <ligand>
        <name>L-threonine</name>
        <dbReference type="ChEBI" id="CHEBI:57926"/>
    </ligand>
</feature>
<evidence type="ECO:0000256" key="11">
    <source>
        <dbReference type="ARBA" id="ARBA00029774"/>
    </source>
</evidence>
<dbReference type="Proteomes" id="UP000292958">
    <property type="component" value="Unassembled WGS sequence"/>
</dbReference>
<dbReference type="GO" id="GO:0003725">
    <property type="term" value="F:double-stranded RNA binding"/>
    <property type="evidence" value="ECO:0007669"/>
    <property type="project" value="UniProtKB-UniRule"/>
</dbReference>
<dbReference type="EMBL" id="SHKW01000001">
    <property type="protein sequence ID" value="RZU43550.1"/>
    <property type="molecule type" value="Genomic_DNA"/>
</dbReference>
<dbReference type="GO" id="GO:0061710">
    <property type="term" value="F:L-threonylcarbamoyladenylate synthase"/>
    <property type="evidence" value="ECO:0007669"/>
    <property type="project" value="UniProtKB-EC"/>
</dbReference>
<gene>
    <name evidence="16" type="ORF">BDD14_5220</name>
</gene>
<comment type="subcellular location">
    <subcellularLocation>
        <location evidence="1 13">Cytoplasm</location>
    </subcellularLocation>
</comment>
<evidence type="ECO:0000256" key="12">
    <source>
        <dbReference type="ARBA" id="ARBA00048366"/>
    </source>
</evidence>
<evidence type="ECO:0000313" key="16">
    <source>
        <dbReference type="EMBL" id="RZU43550.1"/>
    </source>
</evidence>
<feature type="binding site" evidence="14">
    <location>
        <position position="123"/>
    </location>
    <ligand>
        <name>L-threonine</name>
        <dbReference type="ChEBI" id="CHEBI:57926"/>
    </ligand>
</feature>
<evidence type="ECO:0000256" key="3">
    <source>
        <dbReference type="ARBA" id="ARBA00012584"/>
    </source>
</evidence>
<organism evidence="16 17">
    <name type="scientific">Edaphobacter modestus</name>
    <dbReference type="NCBI Taxonomy" id="388466"/>
    <lineage>
        <taxon>Bacteria</taxon>
        <taxon>Pseudomonadati</taxon>
        <taxon>Acidobacteriota</taxon>
        <taxon>Terriglobia</taxon>
        <taxon>Terriglobales</taxon>
        <taxon>Acidobacteriaceae</taxon>
        <taxon>Edaphobacter</taxon>
    </lineage>
</organism>
<protein>
    <recommendedName>
        <fullName evidence="4 13">Threonylcarbamoyl-AMP synthase</fullName>
        <shortName evidence="13">TC-AMP synthase</shortName>
        <ecNumber evidence="3 13">2.7.7.87</ecNumber>
    </recommendedName>
    <alternativeName>
        <fullName evidence="11 13">L-threonylcarbamoyladenylate synthase</fullName>
    </alternativeName>
</protein>
<dbReference type="InterPro" id="IPR038385">
    <property type="entry name" value="Sua5/YwlC_C"/>
</dbReference>
<feature type="binding site" evidence="14">
    <location>
        <position position="66"/>
    </location>
    <ligand>
        <name>L-threonine</name>
        <dbReference type="ChEBI" id="CHEBI:57926"/>
    </ligand>
</feature>
<evidence type="ECO:0000256" key="6">
    <source>
        <dbReference type="ARBA" id="ARBA00022679"/>
    </source>
</evidence>
<dbReference type="PROSITE" id="PS51163">
    <property type="entry name" value="YRDC"/>
    <property type="match status" value="1"/>
</dbReference>
<dbReference type="InterPro" id="IPR005145">
    <property type="entry name" value="Sua5_C"/>
</dbReference>
<dbReference type="FunFam" id="3.90.870.10:FF:000009">
    <property type="entry name" value="Threonylcarbamoyl-AMP synthase, putative"/>
    <property type="match status" value="1"/>
</dbReference>
<dbReference type="EC" id="2.7.7.87" evidence="3 13"/>
<dbReference type="OrthoDB" id="9814580at2"/>
<name>A0A4Q7Z081_9BACT</name>
<feature type="binding site" evidence="14">
    <location>
        <position position="145"/>
    </location>
    <ligand>
        <name>ATP</name>
        <dbReference type="ChEBI" id="CHEBI:30616"/>
    </ligand>
</feature>
<dbReference type="Gene3D" id="3.90.870.10">
    <property type="entry name" value="DHBP synthase"/>
    <property type="match status" value="1"/>
</dbReference>
<dbReference type="NCBIfam" id="TIGR00057">
    <property type="entry name" value="L-threonylcarbamoyladenylate synthase"/>
    <property type="match status" value="1"/>
</dbReference>
<dbReference type="PIRSF" id="PIRSF004930">
    <property type="entry name" value="Tln_factor_SUA5"/>
    <property type="match status" value="1"/>
</dbReference>
<dbReference type="PANTHER" id="PTHR17490:SF16">
    <property type="entry name" value="THREONYLCARBAMOYL-AMP SYNTHASE"/>
    <property type="match status" value="1"/>
</dbReference>
<dbReference type="GO" id="GO:0006450">
    <property type="term" value="P:regulation of translational fidelity"/>
    <property type="evidence" value="ECO:0007669"/>
    <property type="project" value="TreeGrafter"/>
</dbReference>
<evidence type="ECO:0000256" key="8">
    <source>
        <dbReference type="ARBA" id="ARBA00022695"/>
    </source>
</evidence>
<dbReference type="GO" id="GO:0008033">
    <property type="term" value="P:tRNA processing"/>
    <property type="evidence" value="ECO:0007669"/>
    <property type="project" value="UniProtKB-KW"/>
</dbReference>
<evidence type="ECO:0000256" key="10">
    <source>
        <dbReference type="ARBA" id="ARBA00022840"/>
    </source>
</evidence>
<evidence type="ECO:0000256" key="5">
    <source>
        <dbReference type="ARBA" id="ARBA00022490"/>
    </source>
</evidence>
<reference evidence="16 17" key="1">
    <citation type="submission" date="2019-02" db="EMBL/GenBank/DDBJ databases">
        <title>Genomic Encyclopedia of Archaeal and Bacterial Type Strains, Phase II (KMG-II): from individual species to whole genera.</title>
        <authorList>
            <person name="Goeker M."/>
        </authorList>
    </citation>
    <scope>NUCLEOTIDE SEQUENCE [LARGE SCALE GENOMIC DNA]</scope>
    <source>
        <strain evidence="16 17">DSM 18101</strain>
    </source>
</reference>
<dbReference type="GO" id="GO:0000049">
    <property type="term" value="F:tRNA binding"/>
    <property type="evidence" value="ECO:0007669"/>
    <property type="project" value="TreeGrafter"/>
</dbReference>
<keyword evidence="5 13" id="KW-0963">Cytoplasm</keyword>
<keyword evidence="10 13" id="KW-0067">ATP-binding</keyword>
<evidence type="ECO:0000256" key="9">
    <source>
        <dbReference type="ARBA" id="ARBA00022741"/>
    </source>
</evidence>
<keyword evidence="6 13" id="KW-0808">Transferase</keyword>
<dbReference type="GO" id="GO:0005737">
    <property type="term" value="C:cytoplasm"/>
    <property type="evidence" value="ECO:0007669"/>
    <property type="project" value="UniProtKB-SubCell"/>
</dbReference>
<evidence type="ECO:0000259" key="15">
    <source>
        <dbReference type="PROSITE" id="PS51163"/>
    </source>
</evidence>
<dbReference type="AlphaFoldDB" id="A0A4Q7Z081"/>
<proteinExistence type="inferred from homology"/>
<comment type="function">
    <text evidence="13">Required for the formation of a threonylcarbamoyl group on adenosine at position 37 (t(6)A37) in tRNAs that read codons beginning with adenine.</text>
</comment>
<evidence type="ECO:0000256" key="7">
    <source>
        <dbReference type="ARBA" id="ARBA00022694"/>
    </source>
</evidence>
<evidence type="ECO:0000256" key="2">
    <source>
        <dbReference type="ARBA" id="ARBA00007663"/>
    </source>
</evidence>
<feature type="binding site" evidence="14">
    <location>
        <position position="183"/>
    </location>
    <ligand>
        <name>L-threonine</name>
        <dbReference type="ChEBI" id="CHEBI:57926"/>
    </ligand>
</feature>
<feature type="domain" description="YrdC-like" evidence="15">
    <location>
        <begin position="12"/>
        <end position="203"/>
    </location>
</feature>
<evidence type="ECO:0000256" key="14">
    <source>
        <dbReference type="PIRSR" id="PIRSR004930-1"/>
    </source>
</evidence>
<feature type="binding site" evidence="14">
    <location>
        <position position="242"/>
    </location>
    <ligand>
        <name>ATP</name>
        <dbReference type="ChEBI" id="CHEBI:30616"/>
    </ligand>
</feature>
<feature type="binding site" evidence="14">
    <location>
        <position position="153"/>
    </location>
    <ligand>
        <name>ATP</name>
        <dbReference type="ChEBI" id="CHEBI:30616"/>
    </ligand>
</feature>
<keyword evidence="8 13" id="KW-0548">Nucleotidyltransferase</keyword>
<accession>A0A4Q7Z081</accession>
<dbReference type="RefSeq" id="WP_130422196.1">
    <property type="nucleotide sequence ID" value="NZ_SHKW01000001.1"/>
</dbReference>
<keyword evidence="17" id="KW-1185">Reference proteome</keyword>
<dbReference type="Gene3D" id="3.40.50.11030">
    <property type="entry name" value="Threonylcarbamoyl-AMP synthase, C-terminal domain"/>
    <property type="match status" value="1"/>
</dbReference>
<feature type="binding site" evidence="14">
    <location>
        <position position="199"/>
    </location>
    <ligand>
        <name>ATP</name>
        <dbReference type="ChEBI" id="CHEBI:30616"/>
    </ligand>
</feature>
<evidence type="ECO:0000256" key="4">
    <source>
        <dbReference type="ARBA" id="ARBA00015492"/>
    </source>
</evidence>
<comment type="catalytic activity">
    <reaction evidence="12 13">
        <text>L-threonine + hydrogencarbonate + ATP = L-threonylcarbamoyladenylate + diphosphate + H2O</text>
        <dbReference type="Rhea" id="RHEA:36407"/>
        <dbReference type="ChEBI" id="CHEBI:15377"/>
        <dbReference type="ChEBI" id="CHEBI:17544"/>
        <dbReference type="ChEBI" id="CHEBI:30616"/>
        <dbReference type="ChEBI" id="CHEBI:33019"/>
        <dbReference type="ChEBI" id="CHEBI:57926"/>
        <dbReference type="ChEBI" id="CHEBI:73682"/>
        <dbReference type="EC" id="2.7.7.87"/>
    </reaction>
</comment>
<dbReference type="InterPro" id="IPR017945">
    <property type="entry name" value="DHBP_synth_RibB-like_a/b_dom"/>
</dbReference>
<dbReference type="InterPro" id="IPR010923">
    <property type="entry name" value="T(6)A37_SUA5"/>
</dbReference>
<feature type="binding site" evidence="14">
    <location>
        <position position="57"/>
    </location>
    <ligand>
        <name>ATP</name>
        <dbReference type="ChEBI" id="CHEBI:30616"/>
    </ligand>
</feature>
<feature type="binding site" evidence="14">
    <location>
        <position position="34"/>
    </location>
    <ligand>
        <name>L-threonine</name>
        <dbReference type="ChEBI" id="CHEBI:57926"/>
    </ligand>
</feature>
<keyword evidence="7 13" id="KW-0819">tRNA processing</keyword>
<evidence type="ECO:0000256" key="13">
    <source>
        <dbReference type="PIRNR" id="PIRNR004930"/>
    </source>
</evidence>
<dbReference type="InterPro" id="IPR006070">
    <property type="entry name" value="Sua5-like_dom"/>
</dbReference>
<dbReference type="Pfam" id="PF03481">
    <property type="entry name" value="Sua5_C"/>
    <property type="match status" value="1"/>
</dbReference>
<dbReference type="InterPro" id="IPR050156">
    <property type="entry name" value="TC-AMP_synthase_SUA5"/>
</dbReference>
<evidence type="ECO:0000313" key="17">
    <source>
        <dbReference type="Proteomes" id="UP000292958"/>
    </source>
</evidence>
<comment type="similarity">
    <text evidence="2 13">Belongs to the SUA5 family.</text>
</comment>
<dbReference type="SUPFAM" id="SSF55821">
    <property type="entry name" value="YrdC/RibB"/>
    <property type="match status" value="1"/>
</dbReference>
<comment type="caution">
    <text evidence="16">The sequence shown here is derived from an EMBL/GenBank/DDBJ whole genome shotgun (WGS) entry which is preliminary data.</text>
</comment>
<dbReference type="GO" id="GO:0005524">
    <property type="term" value="F:ATP binding"/>
    <property type="evidence" value="ECO:0007669"/>
    <property type="project" value="UniProtKB-UniRule"/>
</dbReference>
<dbReference type="PANTHER" id="PTHR17490">
    <property type="entry name" value="SUA5"/>
    <property type="match status" value="1"/>
</dbReference>
<sequence>MSGGKTERLEGTQGIPRAAEILREGGTVAFPTETVYGLGANALDAEAVAKIFAAKERPGWDPVIVHVSDPVMVERVAAIPAARKTQVEALITAFWPGPLTLLLPRTSAVPDAVTAGRRLVGVRMPRHELALGLIRAAGVPIAAPSANRFGRTSPTTAAHVLEDLDGRIDAVLDGGSTEVGVESTVIGPAEECEGWMMYRPGGVSREELEQVLGAGMVKVYRPAGNAGTPESLPSPGVGIRHYAPRARLRLVSELSLPLEGSLIPAIEEVSREDGTVGVMLPEGWESSSAPLVYHWGAWSDGAGLARRLFAGLRELDEAGASVIVCPVPEIGGIGEAIRDRLGKAAREK</sequence>